<protein>
    <submittedName>
        <fullName evidence="2">Uncharacterized protein</fullName>
    </submittedName>
</protein>
<gene>
    <name evidence="2" type="ORF">Snoj_19140</name>
</gene>
<dbReference type="Proteomes" id="UP000613974">
    <property type="component" value="Unassembled WGS sequence"/>
</dbReference>
<name>A0ABQ3SIN7_9ACTN</name>
<organism evidence="2 3">
    <name type="scientific">Streptomyces nojiriensis</name>
    <dbReference type="NCBI Taxonomy" id="66374"/>
    <lineage>
        <taxon>Bacteria</taxon>
        <taxon>Bacillati</taxon>
        <taxon>Actinomycetota</taxon>
        <taxon>Actinomycetes</taxon>
        <taxon>Kitasatosporales</taxon>
        <taxon>Streptomycetaceae</taxon>
        <taxon>Streptomyces</taxon>
    </lineage>
</organism>
<reference evidence="3" key="1">
    <citation type="submission" date="2023-07" db="EMBL/GenBank/DDBJ databases">
        <title>Whole genome shotgun sequence of Streptomyces nojiriensis NBRC 13794.</title>
        <authorList>
            <person name="Komaki H."/>
            <person name="Tamura T."/>
        </authorList>
    </citation>
    <scope>NUCLEOTIDE SEQUENCE [LARGE SCALE GENOMIC DNA]</scope>
    <source>
        <strain evidence="3">NBRC 13794</strain>
    </source>
</reference>
<accession>A0ABQ3SIN7</accession>
<proteinExistence type="predicted"/>
<evidence type="ECO:0000313" key="2">
    <source>
        <dbReference type="EMBL" id="GHI67996.1"/>
    </source>
</evidence>
<dbReference type="EMBL" id="BNEC01000003">
    <property type="protein sequence ID" value="GHI67996.1"/>
    <property type="molecule type" value="Genomic_DNA"/>
</dbReference>
<sequence>MAPVVDVHPSIGSAAAEGVPVAKATLVPKVSSAADSSDTSLCFPVRRSGCSAVPTTAPRVGRADQCVAQGFPYTRSAERRTLGAAQDAGRGRSLRTTP</sequence>
<feature type="region of interest" description="Disordered" evidence="1">
    <location>
        <begin position="77"/>
        <end position="98"/>
    </location>
</feature>
<keyword evidence="3" id="KW-1185">Reference proteome</keyword>
<evidence type="ECO:0000256" key="1">
    <source>
        <dbReference type="SAM" id="MobiDB-lite"/>
    </source>
</evidence>
<comment type="caution">
    <text evidence="2">The sequence shown here is derived from an EMBL/GenBank/DDBJ whole genome shotgun (WGS) entry which is preliminary data.</text>
</comment>
<evidence type="ECO:0000313" key="3">
    <source>
        <dbReference type="Proteomes" id="UP000613974"/>
    </source>
</evidence>